<evidence type="ECO:0000256" key="10">
    <source>
        <dbReference type="ARBA" id="ARBA00023136"/>
    </source>
</evidence>
<dbReference type="AlphaFoldDB" id="A0A0N4UIW1"/>
<keyword evidence="3" id="KW-0813">Transport</keyword>
<dbReference type="FunFam" id="2.40.160.10:FF:000012">
    <property type="entry name" value="Voltage-dependent anion-selective channel"/>
    <property type="match status" value="1"/>
</dbReference>
<dbReference type="Gene3D" id="2.40.160.10">
    <property type="entry name" value="Porin"/>
    <property type="match status" value="1"/>
</dbReference>
<organism evidence="12 14">
    <name type="scientific">Dracunculus medinensis</name>
    <name type="common">Guinea worm</name>
    <dbReference type="NCBI Taxonomy" id="318479"/>
    <lineage>
        <taxon>Eukaryota</taxon>
        <taxon>Metazoa</taxon>
        <taxon>Ecdysozoa</taxon>
        <taxon>Nematoda</taxon>
        <taxon>Chromadorea</taxon>
        <taxon>Rhabditida</taxon>
        <taxon>Spirurina</taxon>
        <taxon>Dracunculoidea</taxon>
        <taxon>Dracunculidae</taxon>
        <taxon>Dracunculus</taxon>
    </lineage>
</organism>
<reference evidence="11 13" key="2">
    <citation type="submission" date="2018-11" db="EMBL/GenBank/DDBJ databases">
        <authorList>
            <consortium name="Pathogen Informatics"/>
        </authorList>
    </citation>
    <scope>NUCLEOTIDE SEQUENCE [LARGE SCALE GENOMIC DNA]</scope>
</reference>
<evidence type="ECO:0000256" key="3">
    <source>
        <dbReference type="ARBA" id="ARBA00022448"/>
    </source>
</evidence>
<evidence type="ECO:0000313" key="12">
    <source>
        <dbReference type="Proteomes" id="UP000038040"/>
    </source>
</evidence>
<dbReference type="CDD" id="cd07306">
    <property type="entry name" value="Porin3_VDAC"/>
    <property type="match status" value="1"/>
</dbReference>
<dbReference type="PANTHER" id="PTHR11743">
    <property type="entry name" value="VOLTAGE-DEPENDENT ANION-SELECTIVE CHANNEL"/>
    <property type="match status" value="1"/>
</dbReference>
<name>A0A0N4UIW1_DRAME</name>
<dbReference type="GO" id="GO:0008308">
    <property type="term" value="F:voltage-gated monoatomic anion channel activity"/>
    <property type="evidence" value="ECO:0007669"/>
    <property type="project" value="InterPro"/>
</dbReference>
<evidence type="ECO:0000256" key="2">
    <source>
        <dbReference type="ARBA" id="ARBA00007780"/>
    </source>
</evidence>
<proteinExistence type="inferred from homology"/>
<comment type="similarity">
    <text evidence="2">Belongs to the eukaryotic mitochondrial porin family.</text>
</comment>
<dbReference type="WBParaSite" id="DME_0000756201-mRNA-1">
    <property type="protein sequence ID" value="DME_0000756201-mRNA-1"/>
    <property type="gene ID" value="DME_0000756201"/>
</dbReference>
<keyword evidence="10" id="KW-0472">Membrane</keyword>
<evidence type="ECO:0000313" key="14">
    <source>
        <dbReference type="WBParaSite" id="DME_0000756201-mRNA-1"/>
    </source>
</evidence>
<dbReference type="Proteomes" id="UP000274756">
    <property type="component" value="Unassembled WGS sequence"/>
</dbReference>
<evidence type="ECO:0000256" key="9">
    <source>
        <dbReference type="ARBA" id="ARBA00023128"/>
    </source>
</evidence>
<keyword evidence="6" id="KW-1000">Mitochondrion outer membrane</keyword>
<gene>
    <name evidence="11" type="ORF">DME_LOCUS1829</name>
</gene>
<evidence type="ECO:0000313" key="11">
    <source>
        <dbReference type="EMBL" id="VDN51856.1"/>
    </source>
</evidence>
<evidence type="ECO:0000256" key="8">
    <source>
        <dbReference type="ARBA" id="ARBA00023114"/>
    </source>
</evidence>
<keyword evidence="7" id="KW-0406">Ion transport</keyword>
<keyword evidence="4" id="KW-1134">Transmembrane beta strand</keyword>
<keyword evidence="9" id="KW-0496">Mitochondrion</keyword>
<dbReference type="PANTHER" id="PTHR11743:SF70">
    <property type="entry name" value="GH26960P-RELATED"/>
    <property type="match status" value="1"/>
</dbReference>
<dbReference type="InterPro" id="IPR027246">
    <property type="entry name" value="Porin_Euk/Tom40"/>
</dbReference>
<dbReference type="InterPro" id="IPR023614">
    <property type="entry name" value="Porin_dom_sf"/>
</dbReference>
<keyword evidence="5" id="KW-0812">Transmembrane</keyword>
<dbReference type="EMBL" id="UYYG01000033">
    <property type="protein sequence ID" value="VDN51856.1"/>
    <property type="molecule type" value="Genomic_DNA"/>
</dbReference>
<keyword evidence="8" id="KW-0626">Porin</keyword>
<evidence type="ECO:0000256" key="1">
    <source>
        <dbReference type="ARBA" id="ARBA00004294"/>
    </source>
</evidence>
<dbReference type="GO" id="GO:0005741">
    <property type="term" value="C:mitochondrial outer membrane"/>
    <property type="evidence" value="ECO:0007669"/>
    <property type="project" value="UniProtKB-SubCell"/>
</dbReference>
<dbReference type="Proteomes" id="UP000038040">
    <property type="component" value="Unplaced"/>
</dbReference>
<dbReference type="GO" id="GO:0015288">
    <property type="term" value="F:porin activity"/>
    <property type="evidence" value="ECO:0007669"/>
    <property type="project" value="UniProtKB-KW"/>
</dbReference>
<dbReference type="InterPro" id="IPR001925">
    <property type="entry name" value="Porin_Euk"/>
</dbReference>
<reference evidence="14" key="1">
    <citation type="submission" date="2017-02" db="UniProtKB">
        <authorList>
            <consortium name="WormBaseParasite"/>
        </authorList>
    </citation>
    <scope>IDENTIFICATION</scope>
</reference>
<sequence length="286" mass="31599">MQKMSVPSYAELGKDARDLFNKGYNFGFLKVDTTSRSSGDTNVEFRTSAAHTIASGKIFGNLDIKYKIPNYGMTLTEKWNTDNMLGTIIEVRDQFAKGLTVILDTCYAPHAVKHSGKIKMEWANRNAKLNADMSVDGGPLFNLSAVVNREGWLLGAHAVFDVARNKFLGTNLAFGRQGIDYTLHSYVNNSREFGGSLIHRAAHNVYLGAQLGWNLGEPNTRFGLAVFYRPSKDLELRAKVSNESQIALAATHYLSNQLKLTFSTQFGLSEPYSGGHKLGMGLEFSP</sequence>
<keyword evidence="13" id="KW-1185">Reference proteome</keyword>
<accession>A0A0N4UIW1</accession>
<dbReference type="Pfam" id="PF01459">
    <property type="entry name" value="Porin_3"/>
    <property type="match status" value="1"/>
</dbReference>
<evidence type="ECO:0000256" key="6">
    <source>
        <dbReference type="ARBA" id="ARBA00022787"/>
    </source>
</evidence>
<dbReference type="OrthoDB" id="7827681at2759"/>
<dbReference type="STRING" id="318479.A0A0N4UIW1"/>
<protein>
    <submittedName>
        <fullName evidence="14">Voltage-dependent anion-selective channel protein 3</fullName>
    </submittedName>
</protein>
<dbReference type="GO" id="GO:0046930">
    <property type="term" value="C:pore complex"/>
    <property type="evidence" value="ECO:0007669"/>
    <property type="project" value="UniProtKB-KW"/>
</dbReference>
<comment type="subcellular location">
    <subcellularLocation>
        <location evidence="1">Mitochondrion outer membrane</location>
    </subcellularLocation>
</comment>
<evidence type="ECO:0000313" key="13">
    <source>
        <dbReference type="Proteomes" id="UP000274756"/>
    </source>
</evidence>
<evidence type="ECO:0000256" key="4">
    <source>
        <dbReference type="ARBA" id="ARBA00022452"/>
    </source>
</evidence>
<dbReference type="PRINTS" id="PR00185">
    <property type="entry name" value="EUKARYTPORIN"/>
</dbReference>
<evidence type="ECO:0000256" key="7">
    <source>
        <dbReference type="ARBA" id="ARBA00023065"/>
    </source>
</evidence>
<evidence type="ECO:0000256" key="5">
    <source>
        <dbReference type="ARBA" id="ARBA00022692"/>
    </source>
</evidence>